<evidence type="ECO:0000256" key="1">
    <source>
        <dbReference type="ARBA" id="ARBA00011870"/>
    </source>
</evidence>
<name>A0ABU4VHV4_9ACTN</name>
<dbReference type="InterPro" id="IPR006098">
    <property type="entry name" value="MMCoA_mutase_a_cat"/>
</dbReference>
<dbReference type="Proteomes" id="UP001277761">
    <property type="component" value="Unassembled WGS sequence"/>
</dbReference>
<gene>
    <name evidence="5" type="ORF">SK069_07375</name>
</gene>
<accession>A0ABU4VHV4</accession>
<protein>
    <submittedName>
        <fullName evidence="5">Methylmalonyl-CoA mutase family protein</fullName>
    </submittedName>
</protein>
<dbReference type="Pfam" id="PF01642">
    <property type="entry name" value="MM_CoA_mutase"/>
    <property type="match status" value="1"/>
</dbReference>
<evidence type="ECO:0000256" key="2">
    <source>
        <dbReference type="ARBA" id="ARBA00023235"/>
    </source>
</evidence>
<dbReference type="NCBIfam" id="TIGR00641">
    <property type="entry name" value="acid_CoA_mut_N"/>
    <property type="match status" value="1"/>
</dbReference>
<proteinExistence type="predicted"/>
<sequence>MPPEPTTTAPSSYDQWRAAYGLNAERDVEFTTLGGIPIEPLYTEKDRPTGTAEGAGGEIDPSIGVPGQYPFTRGVYPSMYRGRLWTMRQFAGFGTAEETNERFRYLLDHGQTGLSTAFDMPSLMGHDSDSALSLGEVGREGVAIDTVDDMQTLFQGIDLGKVSVSMTINAPAAVMLAFFAVAAERQGGGDQDNPGVPLDRLNGTIQADILKEYIAQKEWCFPVDPAMRVLGDMIEWSTRNMPRWNSVSISGYHIREAGATAVQELAFTLKDGLTYVEQAIERGLDVDDFAPRLSFFFNSQIDFFEEIAKYRAARRIWARELKETFGAKNPKSWLMRTHTQTAGVSLTAQQPLNNVARTAIEALAGVLGGTQSLHTNSYDEALALPSEEAVRIALRTQQIIAHETGVTNTIDPLGGSWFVEALTDEMERQAYEYFRKIDELGGMVEAVKLSYPQREIAEAAFELQTAIEDERRIVVGVNRYTEGDDGEHPLLKVDPALERKQVDRLQGVRAARDGAAVEATLVALKEQAEKPDANLMDPLMDCARAHVTEGEIIHALQDVFGSYTETPVF</sequence>
<reference evidence="5 6" key="1">
    <citation type="submission" date="2023-11" db="EMBL/GenBank/DDBJ databases">
        <authorList>
            <person name="Xu M."/>
            <person name="Jiang T."/>
        </authorList>
    </citation>
    <scope>NUCLEOTIDE SEQUENCE [LARGE SCALE GENOMIC DNA]</scope>
    <source>
        <strain evidence="5 6">SD</strain>
    </source>
</reference>
<comment type="subunit">
    <text evidence="1">Heterodimer of an alpha and a beta chain.</text>
</comment>
<feature type="region of interest" description="Disordered" evidence="3">
    <location>
        <begin position="41"/>
        <end position="64"/>
    </location>
</feature>
<dbReference type="PANTHER" id="PTHR48101">
    <property type="entry name" value="METHYLMALONYL-COA MUTASE, MITOCHONDRIAL-RELATED"/>
    <property type="match status" value="1"/>
</dbReference>
<feature type="domain" description="Methylmalonyl-CoA mutase alpha/beta chain catalytic" evidence="4">
    <location>
        <begin position="32"/>
        <end position="561"/>
    </location>
</feature>
<evidence type="ECO:0000259" key="4">
    <source>
        <dbReference type="Pfam" id="PF01642"/>
    </source>
</evidence>
<dbReference type="InterPro" id="IPR006099">
    <property type="entry name" value="MeMalonylCoA_mutase_a/b_cat"/>
</dbReference>
<dbReference type="InterPro" id="IPR016176">
    <property type="entry name" value="Cbl-dep_enz_cat"/>
</dbReference>
<dbReference type="PANTHER" id="PTHR48101:SF1">
    <property type="entry name" value="METHYLMALONYL-COA MUTASE, LARGE SUBUNIT"/>
    <property type="match status" value="1"/>
</dbReference>
<dbReference type="EMBL" id="JAXAVX010000002">
    <property type="protein sequence ID" value="MDX8151406.1"/>
    <property type="molecule type" value="Genomic_DNA"/>
</dbReference>
<keyword evidence="6" id="KW-1185">Reference proteome</keyword>
<keyword evidence="2" id="KW-0413">Isomerase</keyword>
<evidence type="ECO:0000313" key="5">
    <source>
        <dbReference type="EMBL" id="MDX8151406.1"/>
    </source>
</evidence>
<organism evidence="5 6">
    <name type="scientific">Patulibacter brassicae</name>
    <dbReference type="NCBI Taxonomy" id="1705717"/>
    <lineage>
        <taxon>Bacteria</taxon>
        <taxon>Bacillati</taxon>
        <taxon>Actinomycetota</taxon>
        <taxon>Thermoleophilia</taxon>
        <taxon>Solirubrobacterales</taxon>
        <taxon>Patulibacteraceae</taxon>
        <taxon>Patulibacter</taxon>
    </lineage>
</organism>
<dbReference type="Gene3D" id="3.20.20.240">
    <property type="entry name" value="Methylmalonyl-CoA mutase"/>
    <property type="match status" value="1"/>
</dbReference>
<evidence type="ECO:0000313" key="6">
    <source>
        <dbReference type="Proteomes" id="UP001277761"/>
    </source>
</evidence>
<evidence type="ECO:0000256" key="3">
    <source>
        <dbReference type="SAM" id="MobiDB-lite"/>
    </source>
</evidence>
<comment type="caution">
    <text evidence="5">The sequence shown here is derived from an EMBL/GenBank/DDBJ whole genome shotgun (WGS) entry which is preliminary data.</text>
</comment>
<dbReference type="SUPFAM" id="SSF51703">
    <property type="entry name" value="Cobalamin (vitamin B12)-dependent enzymes"/>
    <property type="match status" value="1"/>
</dbReference>